<dbReference type="GO" id="GO:1990904">
    <property type="term" value="C:ribonucleoprotein complex"/>
    <property type="evidence" value="ECO:0007669"/>
    <property type="project" value="UniProtKB-KW"/>
</dbReference>
<sequence length="287" mass="32056">ASSASERHQYRDPYAVAQAKARKAANQSRQEILRKERSEAAGHPVRGIATPLVKSFDFGTPLDASEALGAEQEDQPNDLGPTNEYRNDSDEHLKFLITKSDLSEGLRRSEILAGEGNTSASAKLLNSQELEEQENLRKEAKATAAEALRRIASISMGTSKDRLRANTQRCIDIFGRHNTDQQLPTRPQAPGQTLADGSLPKMERAGPDTGSSEVQIAILTAKIRSLAFYLDNRARNKDKMNKRNLRLLVHRRAKLMKYMRRKERGGPRWQNLINSLGLTEATWKGEI</sequence>
<reference evidence="7" key="1">
    <citation type="submission" date="2020-01" db="EMBL/GenBank/DDBJ databases">
        <authorList>
            <consortium name="DOE Joint Genome Institute"/>
            <person name="Haridas S."/>
            <person name="Albert R."/>
            <person name="Binder M."/>
            <person name="Bloem J."/>
            <person name="Labutti K."/>
            <person name="Salamov A."/>
            <person name="Andreopoulos B."/>
            <person name="Baker S.E."/>
            <person name="Barry K."/>
            <person name="Bills G."/>
            <person name="Bluhm B.H."/>
            <person name="Cannon C."/>
            <person name="Castanera R."/>
            <person name="Culley D.E."/>
            <person name="Daum C."/>
            <person name="Ezra D."/>
            <person name="Gonzalez J.B."/>
            <person name="Henrissat B."/>
            <person name="Kuo A."/>
            <person name="Liang C."/>
            <person name="Lipzen A."/>
            <person name="Lutzoni F."/>
            <person name="Magnuson J."/>
            <person name="Mondo S."/>
            <person name="Nolan M."/>
            <person name="Ohm R."/>
            <person name="Pangilinan J."/>
            <person name="Park H.-J."/>
            <person name="Ramirez L."/>
            <person name="Alfaro M."/>
            <person name="Sun H."/>
            <person name="Tritt A."/>
            <person name="Yoshinaga Y."/>
            <person name="Zwiers L.-H."/>
            <person name="Turgeon B.G."/>
            <person name="Goodwin S.B."/>
            <person name="Spatafora J.W."/>
            <person name="Crous P.W."/>
            <person name="Grigoriev I.V."/>
        </authorList>
    </citation>
    <scope>NUCLEOTIDE SEQUENCE</scope>
    <source>
        <strain evidence="7">CBS 342.82</strain>
    </source>
</reference>
<dbReference type="GO" id="GO:0005737">
    <property type="term" value="C:cytoplasm"/>
    <property type="evidence" value="ECO:0007669"/>
    <property type="project" value="UniProtKB-ARBA"/>
</dbReference>
<evidence type="ECO:0000313" key="6">
    <source>
        <dbReference type="Proteomes" id="UP000504637"/>
    </source>
</evidence>
<gene>
    <name evidence="7" type="ORF">K489DRAFT_292066</name>
</gene>
<dbReference type="GO" id="GO:0005840">
    <property type="term" value="C:ribosome"/>
    <property type="evidence" value="ECO:0007669"/>
    <property type="project" value="UniProtKB-KW"/>
</dbReference>
<dbReference type="Proteomes" id="UP000504637">
    <property type="component" value="Unplaced"/>
</dbReference>
<feature type="non-terminal residue" evidence="7">
    <location>
        <position position="287"/>
    </location>
</feature>
<feature type="region of interest" description="Disordered" evidence="5">
    <location>
        <begin position="176"/>
        <end position="210"/>
    </location>
</feature>
<dbReference type="InterPro" id="IPR005290">
    <property type="entry name" value="Ribosomal_uS15_bac-type"/>
</dbReference>
<feature type="region of interest" description="Disordered" evidence="5">
    <location>
        <begin position="69"/>
        <end position="88"/>
    </location>
</feature>
<evidence type="ECO:0000313" key="7">
    <source>
        <dbReference type="RefSeq" id="XP_033462354.1"/>
    </source>
</evidence>
<protein>
    <recommendedName>
        <fullName evidence="8">Ribosomal protein S15</fullName>
    </recommendedName>
</protein>
<feature type="compositionally biased region" description="Basic and acidic residues" evidence="5">
    <location>
        <begin position="31"/>
        <end position="40"/>
    </location>
</feature>
<name>A0A6J3MBR5_9PEZI</name>
<feature type="compositionally biased region" description="Basic and acidic residues" evidence="5">
    <location>
        <begin position="1"/>
        <end position="11"/>
    </location>
</feature>
<dbReference type="Gene3D" id="1.10.287.10">
    <property type="entry name" value="S15/NS1, RNA-binding"/>
    <property type="match status" value="1"/>
</dbReference>
<evidence type="ECO:0000256" key="1">
    <source>
        <dbReference type="ARBA" id="ARBA00008434"/>
    </source>
</evidence>
<proteinExistence type="inferred from homology"/>
<dbReference type="OrthoDB" id="441444at2759"/>
<evidence type="ECO:0000256" key="3">
    <source>
        <dbReference type="ARBA" id="ARBA00023274"/>
    </source>
</evidence>
<evidence type="ECO:0000256" key="5">
    <source>
        <dbReference type="SAM" id="MobiDB-lite"/>
    </source>
</evidence>
<feature type="non-terminal residue" evidence="7">
    <location>
        <position position="1"/>
    </location>
</feature>
<comment type="similarity">
    <text evidence="1 4">Belongs to the universal ribosomal protein uS15 family.</text>
</comment>
<feature type="region of interest" description="Disordered" evidence="5">
    <location>
        <begin position="1"/>
        <end position="52"/>
    </location>
</feature>
<dbReference type="PANTHER" id="PTHR23321">
    <property type="entry name" value="RIBOSOMAL PROTEIN S15, BACTERIAL AND ORGANELLAR"/>
    <property type="match status" value="1"/>
</dbReference>
<accession>A0A6J3MBR5</accession>
<keyword evidence="6" id="KW-1185">Reference proteome</keyword>
<organism evidence="7">
    <name type="scientific">Dissoconium aciculare CBS 342.82</name>
    <dbReference type="NCBI Taxonomy" id="1314786"/>
    <lineage>
        <taxon>Eukaryota</taxon>
        <taxon>Fungi</taxon>
        <taxon>Dikarya</taxon>
        <taxon>Ascomycota</taxon>
        <taxon>Pezizomycotina</taxon>
        <taxon>Dothideomycetes</taxon>
        <taxon>Dothideomycetidae</taxon>
        <taxon>Mycosphaerellales</taxon>
        <taxon>Dissoconiaceae</taxon>
        <taxon>Dissoconium</taxon>
    </lineage>
</organism>
<reference evidence="7" key="2">
    <citation type="submission" date="2020-04" db="EMBL/GenBank/DDBJ databases">
        <authorList>
            <consortium name="NCBI Genome Project"/>
        </authorList>
    </citation>
    <scope>NUCLEOTIDE SEQUENCE</scope>
    <source>
        <strain evidence="7">CBS 342.82</strain>
    </source>
</reference>
<dbReference type="CDD" id="cd00353">
    <property type="entry name" value="Ribosomal_S15p_S13e"/>
    <property type="match status" value="1"/>
</dbReference>
<keyword evidence="3 4" id="KW-0687">Ribonucleoprotein</keyword>
<dbReference type="PANTHER" id="PTHR23321:SF26">
    <property type="entry name" value="SMALL RIBOSOMAL SUBUNIT PROTEIN US15M"/>
    <property type="match status" value="1"/>
</dbReference>
<keyword evidence="2 4" id="KW-0689">Ribosomal protein</keyword>
<dbReference type="SMART" id="SM01387">
    <property type="entry name" value="Ribosomal_S15"/>
    <property type="match status" value="1"/>
</dbReference>
<dbReference type="SUPFAM" id="SSF47060">
    <property type="entry name" value="S15/NS1 RNA-binding domain"/>
    <property type="match status" value="1"/>
</dbReference>
<dbReference type="InterPro" id="IPR009068">
    <property type="entry name" value="uS15_NS1_RNA-bd_sf"/>
</dbReference>
<evidence type="ECO:0000256" key="2">
    <source>
        <dbReference type="ARBA" id="ARBA00022980"/>
    </source>
</evidence>
<evidence type="ECO:0000256" key="4">
    <source>
        <dbReference type="RuleBase" id="RU003919"/>
    </source>
</evidence>
<dbReference type="RefSeq" id="XP_033462354.1">
    <property type="nucleotide sequence ID" value="XM_033600209.1"/>
</dbReference>
<evidence type="ECO:0008006" key="8">
    <source>
        <dbReference type="Google" id="ProtNLM"/>
    </source>
</evidence>
<dbReference type="GO" id="GO:0006412">
    <property type="term" value="P:translation"/>
    <property type="evidence" value="ECO:0007669"/>
    <property type="project" value="InterPro"/>
</dbReference>
<dbReference type="InterPro" id="IPR000589">
    <property type="entry name" value="Ribosomal_uS15"/>
</dbReference>
<dbReference type="GO" id="GO:0003735">
    <property type="term" value="F:structural constituent of ribosome"/>
    <property type="evidence" value="ECO:0007669"/>
    <property type="project" value="InterPro"/>
</dbReference>
<dbReference type="GeneID" id="54358009"/>
<reference evidence="7" key="3">
    <citation type="submission" date="2025-08" db="UniProtKB">
        <authorList>
            <consortium name="RefSeq"/>
        </authorList>
    </citation>
    <scope>IDENTIFICATION</scope>
    <source>
        <strain evidence="7">CBS 342.82</strain>
    </source>
</reference>
<dbReference type="AlphaFoldDB" id="A0A6J3MBR5"/>
<dbReference type="Pfam" id="PF00312">
    <property type="entry name" value="Ribosomal_S15"/>
    <property type="match status" value="1"/>
</dbReference>